<feature type="domain" description="Phosphotyrosine protein phosphatase I" evidence="6">
    <location>
        <begin position="12"/>
        <end position="161"/>
    </location>
</feature>
<keyword evidence="4" id="KW-0904">Protein phosphatase</keyword>
<dbReference type="SMART" id="SM00226">
    <property type="entry name" value="LMWPc"/>
    <property type="match status" value="1"/>
</dbReference>
<dbReference type="InterPro" id="IPR017867">
    <property type="entry name" value="Tyr_phospatase_low_mol_wt"/>
</dbReference>
<evidence type="ECO:0000259" key="6">
    <source>
        <dbReference type="SMART" id="SM00226"/>
    </source>
</evidence>
<dbReference type="InterPro" id="IPR050438">
    <property type="entry name" value="LMW_PTPase"/>
</dbReference>
<dbReference type="PRINTS" id="PR00719">
    <property type="entry name" value="LMWPTPASE"/>
</dbReference>
<dbReference type="EC" id="3.1.3.48" evidence="2"/>
<evidence type="ECO:0000256" key="5">
    <source>
        <dbReference type="PIRSR" id="PIRSR617867-1"/>
    </source>
</evidence>
<gene>
    <name evidence="7" type="ORF">H010_11096</name>
</gene>
<evidence type="ECO:0000256" key="2">
    <source>
        <dbReference type="ARBA" id="ARBA00013064"/>
    </source>
</evidence>
<proteinExistence type="inferred from homology"/>
<dbReference type="Pfam" id="PF01451">
    <property type="entry name" value="LMWPc"/>
    <property type="match status" value="1"/>
</dbReference>
<dbReference type="InterPro" id="IPR036196">
    <property type="entry name" value="Ptyr_pPase_sf"/>
</dbReference>
<reference evidence="7" key="1">
    <citation type="submission" date="2013-01" db="EMBL/GenBank/DDBJ databases">
        <title>Genome draft of Hydrogenophaga taeniospiralis 2K1.</title>
        <authorList>
            <person name="Gomila M."/>
            <person name="Lalucat J."/>
        </authorList>
    </citation>
    <scope>NUCLEOTIDE SEQUENCE</scope>
    <source>
        <strain evidence="7">CCUG 15921</strain>
    </source>
</reference>
<comment type="similarity">
    <text evidence="1">Belongs to the low molecular weight phosphotyrosine protein phosphatase family.</text>
</comment>
<feature type="active site" evidence="5">
    <location>
        <position position="24"/>
    </location>
</feature>
<protein>
    <recommendedName>
        <fullName evidence="2">protein-tyrosine-phosphatase</fullName>
        <ecNumber evidence="2">3.1.3.48</ecNumber>
    </recommendedName>
</protein>
<accession>A0A9X4NQE9</accession>
<feature type="active site" description="Proton donor" evidence="5">
    <location>
        <position position="135"/>
    </location>
</feature>
<organism evidence="7 8">
    <name type="scientific">Hydrogenophaga taeniospiralis CCUG 15921</name>
    <dbReference type="NCBI Taxonomy" id="1281780"/>
    <lineage>
        <taxon>Bacteria</taxon>
        <taxon>Pseudomonadati</taxon>
        <taxon>Pseudomonadota</taxon>
        <taxon>Betaproteobacteria</taxon>
        <taxon>Burkholderiales</taxon>
        <taxon>Comamonadaceae</taxon>
        <taxon>Hydrogenophaga</taxon>
    </lineage>
</organism>
<dbReference type="CDD" id="cd16343">
    <property type="entry name" value="LMWPTP"/>
    <property type="match status" value="1"/>
</dbReference>
<dbReference type="PANTHER" id="PTHR11717">
    <property type="entry name" value="LOW MOLECULAR WEIGHT PROTEIN TYROSINE PHOSPHATASE"/>
    <property type="match status" value="1"/>
</dbReference>
<keyword evidence="8" id="KW-1185">Reference proteome</keyword>
<evidence type="ECO:0000313" key="7">
    <source>
        <dbReference type="EMBL" id="MDG5975803.1"/>
    </source>
</evidence>
<sequence>MSAPEKPAAPPVRVLFVCMGNICRSPSAHGVFRHCVRQAGLEEHITVVSAGTHGYHVGAPPDERSQAHAARRGYDLSDLRASRLSASDCAAADHVLVMDEANLRDTLDLCPPEHAHKVRLLTQHSRRVNSPDVPDPYYGGAAGFEHVLDIIEDACAELLEHLRQQHGLPTR</sequence>
<dbReference type="Gene3D" id="3.40.50.2300">
    <property type="match status" value="1"/>
</dbReference>
<evidence type="ECO:0000256" key="3">
    <source>
        <dbReference type="ARBA" id="ARBA00022801"/>
    </source>
</evidence>
<evidence type="ECO:0000256" key="4">
    <source>
        <dbReference type="ARBA" id="ARBA00022912"/>
    </source>
</evidence>
<evidence type="ECO:0000256" key="1">
    <source>
        <dbReference type="ARBA" id="ARBA00011063"/>
    </source>
</evidence>
<dbReference type="Proteomes" id="UP001152876">
    <property type="component" value="Unassembled WGS sequence"/>
</dbReference>
<dbReference type="GO" id="GO:0004725">
    <property type="term" value="F:protein tyrosine phosphatase activity"/>
    <property type="evidence" value="ECO:0007669"/>
    <property type="project" value="UniProtKB-EC"/>
</dbReference>
<dbReference type="FunFam" id="3.40.50.2300:FF:000113">
    <property type="entry name" value="Low molecular weight protein-tyrosine-phosphatase"/>
    <property type="match status" value="1"/>
</dbReference>
<dbReference type="SUPFAM" id="SSF52788">
    <property type="entry name" value="Phosphotyrosine protein phosphatases I"/>
    <property type="match status" value="1"/>
</dbReference>
<feature type="active site" description="Nucleophile" evidence="5">
    <location>
        <position position="18"/>
    </location>
</feature>
<name>A0A9X4NQE9_9BURK</name>
<keyword evidence="3" id="KW-0378">Hydrolase</keyword>
<comment type="caution">
    <text evidence="7">The sequence shown here is derived from an EMBL/GenBank/DDBJ whole genome shotgun (WGS) entry which is preliminary data.</text>
</comment>
<dbReference type="InterPro" id="IPR023485">
    <property type="entry name" value="Ptyr_pPase"/>
</dbReference>
<dbReference type="PANTHER" id="PTHR11717:SF7">
    <property type="entry name" value="LOW MOLECULAR WEIGHT PHOSPHOTYROSINE PROTEIN PHOSPHATASE"/>
    <property type="match status" value="1"/>
</dbReference>
<evidence type="ECO:0000313" key="8">
    <source>
        <dbReference type="Proteomes" id="UP001152876"/>
    </source>
</evidence>
<dbReference type="EMBL" id="AOGK01000008">
    <property type="protein sequence ID" value="MDG5975803.1"/>
    <property type="molecule type" value="Genomic_DNA"/>
</dbReference>
<dbReference type="AlphaFoldDB" id="A0A9X4NQE9"/>